<feature type="compositionally biased region" description="Pro residues" evidence="2">
    <location>
        <begin position="166"/>
        <end position="178"/>
    </location>
</feature>
<dbReference type="PROSITE" id="PS00028">
    <property type="entry name" value="ZINC_FINGER_C2H2_1"/>
    <property type="match status" value="1"/>
</dbReference>
<evidence type="ECO:0000313" key="4">
    <source>
        <dbReference type="EMBL" id="KAJ7202045.1"/>
    </source>
</evidence>
<dbReference type="PROSITE" id="PS50157">
    <property type="entry name" value="ZINC_FINGER_C2H2_2"/>
    <property type="match status" value="1"/>
</dbReference>
<feature type="region of interest" description="Disordered" evidence="2">
    <location>
        <begin position="133"/>
        <end position="261"/>
    </location>
</feature>
<dbReference type="Proteomes" id="UP001219525">
    <property type="component" value="Unassembled WGS sequence"/>
</dbReference>
<name>A0AAD6V7N2_9AGAR</name>
<accession>A0AAD6V7N2</accession>
<dbReference type="EMBL" id="JARJCW010000056">
    <property type="protein sequence ID" value="KAJ7202045.1"/>
    <property type="molecule type" value="Genomic_DNA"/>
</dbReference>
<evidence type="ECO:0000256" key="2">
    <source>
        <dbReference type="SAM" id="MobiDB-lite"/>
    </source>
</evidence>
<evidence type="ECO:0000313" key="5">
    <source>
        <dbReference type="Proteomes" id="UP001219525"/>
    </source>
</evidence>
<reference evidence="4" key="1">
    <citation type="submission" date="2023-03" db="EMBL/GenBank/DDBJ databases">
        <title>Massive genome expansion in bonnet fungi (Mycena s.s.) driven by repeated elements and novel gene families across ecological guilds.</title>
        <authorList>
            <consortium name="Lawrence Berkeley National Laboratory"/>
            <person name="Harder C.B."/>
            <person name="Miyauchi S."/>
            <person name="Viragh M."/>
            <person name="Kuo A."/>
            <person name="Thoen E."/>
            <person name="Andreopoulos B."/>
            <person name="Lu D."/>
            <person name="Skrede I."/>
            <person name="Drula E."/>
            <person name="Henrissat B."/>
            <person name="Morin E."/>
            <person name="Kohler A."/>
            <person name="Barry K."/>
            <person name="LaButti K."/>
            <person name="Morin E."/>
            <person name="Salamov A."/>
            <person name="Lipzen A."/>
            <person name="Mereny Z."/>
            <person name="Hegedus B."/>
            <person name="Baldrian P."/>
            <person name="Stursova M."/>
            <person name="Weitz H."/>
            <person name="Taylor A."/>
            <person name="Grigoriev I.V."/>
            <person name="Nagy L.G."/>
            <person name="Martin F."/>
            <person name="Kauserud H."/>
        </authorList>
    </citation>
    <scope>NUCLEOTIDE SEQUENCE</scope>
    <source>
        <strain evidence="4">9144</strain>
    </source>
</reference>
<keyword evidence="5" id="KW-1185">Reference proteome</keyword>
<keyword evidence="1" id="KW-0862">Zinc</keyword>
<dbReference type="GO" id="GO:0008270">
    <property type="term" value="F:zinc ion binding"/>
    <property type="evidence" value="ECO:0007669"/>
    <property type="project" value="UniProtKB-KW"/>
</dbReference>
<sequence>MSPTSTYSLPVEPALEHVQKASSAGRRRSWHIVYTDFCGPRLDESTFSGIPHDLDEYEAQFSALNGIPRSPTLFPSDLEPQYVAVDYFDMDSQDLDSIFAALNGRADFPRNPSEGGLVDGALDDAFDNLAVASDDSMSDSEDEVPDHTVRSPPAPVKKRARQTRPKPAPPSRARPAPAPRKRRAPAASSVSAAPAASSSRAPRSSRLDTRTVGPTRRQPTTKPNVPRTDARVSSAPIKRNETSAVGATRSSSKRDVPRAVGPIRSIPIKRKEARAAASPMQPRPAPPKDHAFASAPIPYKAVAAAIANGSTLPPESITVPEGFHYLFHLGCRLAGGGGMVCNFERCTHRTVNFADMTRHVLTHYRDEVMFACSGCPITFSRADSKRRHLKSHKGCVKVDPARRALIPVFKALPHVKEFCEQLEAASSHRIVILSKQLCVPPASFISAGLTYRSPFFRESMWLSWVADRLKA</sequence>
<keyword evidence="1" id="KW-0479">Metal-binding</keyword>
<organism evidence="4 5">
    <name type="scientific">Mycena pura</name>
    <dbReference type="NCBI Taxonomy" id="153505"/>
    <lineage>
        <taxon>Eukaryota</taxon>
        <taxon>Fungi</taxon>
        <taxon>Dikarya</taxon>
        <taxon>Basidiomycota</taxon>
        <taxon>Agaricomycotina</taxon>
        <taxon>Agaricomycetes</taxon>
        <taxon>Agaricomycetidae</taxon>
        <taxon>Agaricales</taxon>
        <taxon>Marasmiineae</taxon>
        <taxon>Mycenaceae</taxon>
        <taxon>Mycena</taxon>
    </lineage>
</organism>
<proteinExistence type="predicted"/>
<feature type="compositionally biased region" description="Low complexity" evidence="2">
    <location>
        <begin position="185"/>
        <end position="204"/>
    </location>
</feature>
<evidence type="ECO:0000259" key="3">
    <source>
        <dbReference type="PROSITE" id="PS50157"/>
    </source>
</evidence>
<dbReference type="AlphaFoldDB" id="A0AAD6V7N2"/>
<dbReference type="SMART" id="SM00355">
    <property type="entry name" value="ZnF_C2H2"/>
    <property type="match status" value="2"/>
</dbReference>
<comment type="caution">
    <text evidence="4">The sequence shown here is derived from an EMBL/GenBank/DDBJ whole genome shotgun (WGS) entry which is preliminary data.</text>
</comment>
<keyword evidence="1" id="KW-0863">Zinc-finger</keyword>
<gene>
    <name evidence="4" type="ORF">GGX14DRAFT_463590</name>
</gene>
<evidence type="ECO:0000256" key="1">
    <source>
        <dbReference type="PROSITE-ProRule" id="PRU00042"/>
    </source>
</evidence>
<protein>
    <recommendedName>
        <fullName evidence="3">C2H2-type domain-containing protein</fullName>
    </recommendedName>
</protein>
<feature type="domain" description="C2H2-type" evidence="3">
    <location>
        <begin position="370"/>
        <end position="394"/>
    </location>
</feature>
<dbReference type="Gene3D" id="3.30.160.60">
    <property type="entry name" value="Classic Zinc Finger"/>
    <property type="match status" value="1"/>
</dbReference>
<dbReference type="InterPro" id="IPR013087">
    <property type="entry name" value="Znf_C2H2_type"/>
</dbReference>